<dbReference type="PANTHER" id="PTHR43308">
    <property type="entry name" value="OUTER MEMBRANE PROTEIN ALPHA-RELATED"/>
    <property type="match status" value="1"/>
</dbReference>
<keyword evidence="3" id="KW-0732">Signal</keyword>
<keyword evidence="1" id="KW-0677">Repeat</keyword>
<gene>
    <name evidence="5" type="ORF">H8S55_05215</name>
</gene>
<dbReference type="PROSITE" id="PS51272">
    <property type="entry name" value="SLH"/>
    <property type="match status" value="2"/>
</dbReference>
<feature type="domain" description="SLH" evidence="4">
    <location>
        <begin position="48"/>
        <end position="111"/>
    </location>
</feature>
<dbReference type="Pfam" id="PF00395">
    <property type="entry name" value="SLH"/>
    <property type="match status" value="2"/>
</dbReference>
<dbReference type="AlphaFoldDB" id="A0A8J6IYU7"/>
<proteinExistence type="predicted"/>
<accession>A0A8J6IYU7</accession>
<dbReference type="InterPro" id="IPR035940">
    <property type="entry name" value="CAP_sf"/>
</dbReference>
<dbReference type="InterPro" id="IPR001119">
    <property type="entry name" value="SLH_dom"/>
</dbReference>
<comment type="caution">
    <text evidence="5">The sequence shown here is derived from an EMBL/GenBank/DDBJ whole genome shotgun (WGS) entry which is preliminary data.</text>
</comment>
<evidence type="ECO:0000256" key="3">
    <source>
        <dbReference type="SAM" id="SignalP"/>
    </source>
</evidence>
<feature type="region of interest" description="Disordered" evidence="2">
    <location>
        <begin position="235"/>
        <end position="267"/>
    </location>
</feature>
<dbReference type="EMBL" id="JACOPN010000003">
    <property type="protein sequence ID" value="MBC5716723.1"/>
    <property type="molecule type" value="Genomic_DNA"/>
</dbReference>
<dbReference type="InterPro" id="IPR051465">
    <property type="entry name" value="Cell_Envelope_Struct_Comp"/>
</dbReference>
<evidence type="ECO:0000313" key="5">
    <source>
        <dbReference type="EMBL" id="MBC5716723.1"/>
    </source>
</evidence>
<feature type="signal peptide" evidence="3">
    <location>
        <begin position="1"/>
        <end position="47"/>
    </location>
</feature>
<keyword evidence="6" id="KW-1185">Reference proteome</keyword>
<feature type="compositionally biased region" description="Polar residues" evidence="2">
    <location>
        <begin position="255"/>
        <end position="267"/>
    </location>
</feature>
<dbReference type="Proteomes" id="UP000602260">
    <property type="component" value="Unassembled WGS sequence"/>
</dbReference>
<reference evidence="5" key="1">
    <citation type="submission" date="2020-08" db="EMBL/GenBank/DDBJ databases">
        <title>Genome public.</title>
        <authorList>
            <person name="Liu C."/>
            <person name="Sun Q."/>
        </authorList>
    </citation>
    <scope>NUCLEOTIDE SEQUENCE</scope>
    <source>
        <strain evidence="5">BX5</strain>
    </source>
</reference>
<evidence type="ECO:0000259" key="4">
    <source>
        <dbReference type="PROSITE" id="PS51272"/>
    </source>
</evidence>
<protein>
    <submittedName>
        <fullName evidence="5">S-layer homology domain-containing protein</fullName>
    </submittedName>
</protein>
<evidence type="ECO:0000256" key="2">
    <source>
        <dbReference type="SAM" id="MobiDB-lite"/>
    </source>
</evidence>
<sequence>MIKTKHLNRSMTSQHLGSEKKMKIHKRLITAMAAAVLTAALAVPAFAAGPTFRDVPASHWAYTAIEKAAGNGMVAGVGDGKYDPNGAITGGQLLAMLTRHFCPEDIETDPIVLSQAGHSGRWYSGNLYAALKHGYLDGIDPTEIDLDAPCTREQMVTILYNVAGRPATNASALAQFNDRGQVAAYAVNGFSWAVSNKVVSGTSNTTLSPRGTATRAQVAVILIRYLENVEGVQFPDVNGGATQPVEPTPTPTKPDASSSQNSDGTTNAAYVNSLCDVGKSNDYPTTGDASSPNANGFYTKANVDISGAKLQYDVIPYVNAFLAKHPDRIEANKDFQPWNTTMHWVTTDEQEEYTLLRAKEAYSYFEHKRPDGTGILSGENLYRGGSVAEYVIKAWEGSSGHASTMLNAGYVNKTTCVASCGDVWVMTIWGDVNYTAVIKYAPNNYISTWGK</sequence>
<organism evidence="5 6">
    <name type="scientific">Flintibacter faecis</name>
    <dbReference type="NCBI Taxonomy" id="2763047"/>
    <lineage>
        <taxon>Bacteria</taxon>
        <taxon>Bacillati</taxon>
        <taxon>Bacillota</taxon>
        <taxon>Clostridia</taxon>
        <taxon>Eubacteriales</taxon>
        <taxon>Flintibacter</taxon>
    </lineage>
</organism>
<evidence type="ECO:0000313" key="6">
    <source>
        <dbReference type="Proteomes" id="UP000602260"/>
    </source>
</evidence>
<feature type="domain" description="SLH" evidence="4">
    <location>
        <begin position="173"/>
        <end position="236"/>
    </location>
</feature>
<evidence type="ECO:0000256" key="1">
    <source>
        <dbReference type="ARBA" id="ARBA00022737"/>
    </source>
</evidence>
<dbReference type="Gene3D" id="3.40.33.10">
    <property type="entry name" value="CAP"/>
    <property type="match status" value="1"/>
</dbReference>
<name>A0A8J6IYU7_9FIRM</name>
<dbReference type="PANTHER" id="PTHR43308:SF5">
    <property type="entry name" value="S-LAYER PROTEIN _ PEPTIDOGLYCAN ENDO-BETA-N-ACETYLGLUCOSAMINIDASE"/>
    <property type="match status" value="1"/>
</dbReference>
<feature type="chain" id="PRO_5035279057" evidence="3">
    <location>
        <begin position="48"/>
        <end position="451"/>
    </location>
</feature>